<dbReference type="Gene3D" id="2.40.37.20">
    <property type="entry name" value="D-serine dehydratase-like domain"/>
    <property type="match status" value="1"/>
</dbReference>
<dbReference type="FunFam" id="3.20.20.10:FF:000016">
    <property type="entry name" value="D-serine dehydratase"/>
    <property type="match status" value="1"/>
</dbReference>
<feature type="domain" description="D-serine dehydratase-like" evidence="12">
    <location>
        <begin position="275"/>
        <end position="380"/>
    </location>
</feature>
<evidence type="ECO:0000256" key="10">
    <source>
        <dbReference type="ARBA" id="ARBA00069616"/>
    </source>
</evidence>
<evidence type="ECO:0000256" key="1">
    <source>
        <dbReference type="ARBA" id="ARBA00001933"/>
    </source>
</evidence>
<accession>A0AAN7U602</accession>
<dbReference type="InterPro" id="IPR042208">
    <property type="entry name" value="D-ser_dehydrat-like_sf"/>
</dbReference>
<dbReference type="CDD" id="cd06817">
    <property type="entry name" value="PLPDE_III_DSD"/>
    <property type="match status" value="1"/>
</dbReference>
<dbReference type="InterPro" id="IPR001608">
    <property type="entry name" value="Ala_racemase_N"/>
</dbReference>
<dbReference type="GO" id="GO:0008721">
    <property type="term" value="F:D-serine ammonia-lyase activity"/>
    <property type="evidence" value="ECO:0007669"/>
    <property type="project" value="UniProtKB-EC"/>
</dbReference>
<keyword evidence="4" id="KW-0479">Metal-binding</keyword>
<dbReference type="Pfam" id="PF01168">
    <property type="entry name" value="Ala_racemase_N"/>
    <property type="match status" value="1"/>
</dbReference>
<evidence type="ECO:0000256" key="5">
    <source>
        <dbReference type="ARBA" id="ARBA00022833"/>
    </source>
</evidence>
<dbReference type="EC" id="4.3.1.18" evidence="9"/>
<sequence>MNQMNDSINNLNTPCVLVLDSVVRNNCIRMNERAASLGVNIRPHMKTHKTIEIGKYQFENNKNSNQSRGIIVSTLSEGKFFSKEFKDILYATPIAPNKVRDAYQLHLSIDRLNIMFDNIEHLNSMVEYLKKNPNEFQKKWSVFLKVDCGYHRAGADPKLQSTTDLIELIINGDYKEYFQFQGIYSHSGHSYKCQTPMDIKKLAMEEARVTGDYAKKLRSLGYKVDTVSIGSTPVCSHLPDDLLSEYGVNEIHPGNYTFYDQMQYELGNCKIEDIGVHVLATIVSVYPERNELLVDAGSLALSSDPGCTHLRDLKVINNFGIVHNDTNLRIVAPSQEVSKIQSTNQSPIDFSKYKIGTKIRIIPNHSCLTAAMFSDFYVINKDNQIINSFKPNKHW</sequence>
<dbReference type="PANTHER" id="PTHR28004">
    <property type="entry name" value="ZGC:162816-RELATED"/>
    <property type="match status" value="1"/>
</dbReference>
<dbReference type="InterPro" id="IPR029066">
    <property type="entry name" value="PLP-binding_barrel"/>
</dbReference>
<comment type="caution">
    <text evidence="13">The sequence shown here is derived from an EMBL/GenBank/DDBJ whole genome shotgun (WGS) entry which is preliminary data.</text>
</comment>
<keyword evidence="7" id="KW-0456">Lyase</keyword>
<keyword evidence="14" id="KW-1185">Reference proteome</keyword>
<dbReference type="InterPro" id="IPR026956">
    <property type="entry name" value="D-ser_dehydrat-like_dom"/>
</dbReference>
<evidence type="ECO:0000256" key="9">
    <source>
        <dbReference type="ARBA" id="ARBA00066349"/>
    </source>
</evidence>
<dbReference type="Proteomes" id="UP001344447">
    <property type="component" value="Unassembled WGS sequence"/>
</dbReference>
<keyword evidence="5" id="KW-0862">Zinc</keyword>
<evidence type="ECO:0000256" key="4">
    <source>
        <dbReference type="ARBA" id="ARBA00022723"/>
    </source>
</evidence>
<proteinExistence type="inferred from homology"/>
<dbReference type="Pfam" id="PF14031">
    <property type="entry name" value="D-ser_dehydrat"/>
    <property type="match status" value="1"/>
</dbReference>
<dbReference type="AlphaFoldDB" id="A0AAN7U602"/>
<dbReference type="GO" id="GO:0036088">
    <property type="term" value="P:D-serine catabolic process"/>
    <property type="evidence" value="ECO:0007669"/>
    <property type="project" value="TreeGrafter"/>
</dbReference>
<comment type="cofactor">
    <cofactor evidence="2">
        <name>Zn(2+)</name>
        <dbReference type="ChEBI" id="CHEBI:29105"/>
    </cofactor>
</comment>
<evidence type="ECO:0000256" key="8">
    <source>
        <dbReference type="ARBA" id="ARBA00051198"/>
    </source>
</evidence>
<dbReference type="GO" id="GO:0046872">
    <property type="term" value="F:metal ion binding"/>
    <property type="evidence" value="ECO:0007669"/>
    <property type="project" value="UniProtKB-KW"/>
</dbReference>
<name>A0AAN7U602_9MYCE</name>
<dbReference type="SMART" id="SM01119">
    <property type="entry name" value="D-ser_dehydrat"/>
    <property type="match status" value="1"/>
</dbReference>
<evidence type="ECO:0000256" key="6">
    <source>
        <dbReference type="ARBA" id="ARBA00022898"/>
    </source>
</evidence>
<dbReference type="SUPFAM" id="SSF51419">
    <property type="entry name" value="PLP-binding barrel"/>
    <property type="match status" value="1"/>
</dbReference>
<evidence type="ECO:0000256" key="3">
    <source>
        <dbReference type="ARBA" id="ARBA00005323"/>
    </source>
</evidence>
<comment type="cofactor">
    <cofactor evidence="1">
        <name>pyridoxal 5'-phosphate</name>
        <dbReference type="ChEBI" id="CHEBI:597326"/>
    </cofactor>
</comment>
<keyword evidence="6" id="KW-0663">Pyridoxal phosphate</keyword>
<evidence type="ECO:0000256" key="2">
    <source>
        <dbReference type="ARBA" id="ARBA00001947"/>
    </source>
</evidence>
<dbReference type="InterPro" id="IPR051466">
    <property type="entry name" value="D-amino_acid_metab_enzyme"/>
</dbReference>
<evidence type="ECO:0000259" key="12">
    <source>
        <dbReference type="SMART" id="SM01119"/>
    </source>
</evidence>
<evidence type="ECO:0000256" key="11">
    <source>
        <dbReference type="ARBA" id="ARBA00075219"/>
    </source>
</evidence>
<dbReference type="Gene3D" id="3.20.20.10">
    <property type="entry name" value="Alanine racemase"/>
    <property type="match status" value="1"/>
</dbReference>
<protein>
    <recommendedName>
        <fullName evidence="10">D-serine dehydratase</fullName>
        <ecNumber evidence="9">4.3.1.18</ecNumber>
    </recommendedName>
    <alternativeName>
        <fullName evidence="11">D-serine deaminase</fullName>
    </alternativeName>
</protein>
<dbReference type="PANTHER" id="PTHR28004:SF2">
    <property type="entry name" value="D-SERINE DEHYDRATASE"/>
    <property type="match status" value="1"/>
</dbReference>
<evidence type="ECO:0000256" key="7">
    <source>
        <dbReference type="ARBA" id="ARBA00023239"/>
    </source>
</evidence>
<dbReference type="EMBL" id="JAVFKY010000001">
    <property type="protein sequence ID" value="KAK5582773.1"/>
    <property type="molecule type" value="Genomic_DNA"/>
</dbReference>
<comment type="catalytic activity">
    <reaction evidence="8">
        <text>D-serine = pyruvate + NH4(+)</text>
        <dbReference type="Rhea" id="RHEA:13977"/>
        <dbReference type="ChEBI" id="CHEBI:15361"/>
        <dbReference type="ChEBI" id="CHEBI:28938"/>
        <dbReference type="ChEBI" id="CHEBI:35247"/>
        <dbReference type="EC" id="4.3.1.18"/>
    </reaction>
    <physiologicalReaction direction="left-to-right" evidence="8">
        <dbReference type="Rhea" id="RHEA:13978"/>
    </physiologicalReaction>
</comment>
<gene>
    <name evidence="13" type="ORF">RB653_004359</name>
</gene>
<evidence type="ECO:0000313" key="13">
    <source>
        <dbReference type="EMBL" id="KAK5582773.1"/>
    </source>
</evidence>
<evidence type="ECO:0000313" key="14">
    <source>
        <dbReference type="Proteomes" id="UP001344447"/>
    </source>
</evidence>
<organism evidence="13 14">
    <name type="scientific">Dictyostelium firmibasis</name>
    <dbReference type="NCBI Taxonomy" id="79012"/>
    <lineage>
        <taxon>Eukaryota</taxon>
        <taxon>Amoebozoa</taxon>
        <taxon>Evosea</taxon>
        <taxon>Eumycetozoa</taxon>
        <taxon>Dictyostelia</taxon>
        <taxon>Dictyosteliales</taxon>
        <taxon>Dictyosteliaceae</taxon>
        <taxon>Dictyostelium</taxon>
    </lineage>
</organism>
<reference evidence="13 14" key="1">
    <citation type="submission" date="2023-11" db="EMBL/GenBank/DDBJ databases">
        <title>Dfirmibasis_genome.</title>
        <authorList>
            <person name="Edelbroek B."/>
            <person name="Kjellin J."/>
            <person name="Jerlstrom-Hultqvist J."/>
            <person name="Soderbom F."/>
        </authorList>
    </citation>
    <scope>NUCLEOTIDE SEQUENCE [LARGE SCALE GENOMIC DNA]</scope>
    <source>
        <strain evidence="13 14">TNS-C-14</strain>
    </source>
</reference>
<comment type="similarity">
    <text evidence="3">Belongs to the DSD1 family.</text>
</comment>